<sequence>MLAFATAAKALNTERFGKELDVQETGEIPEYFMNFLQLVGGDNLMNTSCSRQTVAALFGLLALVNLIIHGDQWHHVVTRLFIFLGDVHSALTECGVI</sequence>
<dbReference type="EMBL" id="CAMPGE010025929">
    <property type="protein sequence ID" value="CAI2383640.1"/>
    <property type="molecule type" value="Genomic_DNA"/>
</dbReference>
<reference evidence="1" key="1">
    <citation type="submission" date="2023-07" db="EMBL/GenBank/DDBJ databases">
        <authorList>
            <consortium name="AG Swart"/>
            <person name="Singh M."/>
            <person name="Singh A."/>
            <person name="Seah K."/>
            <person name="Emmerich C."/>
        </authorList>
    </citation>
    <scope>NUCLEOTIDE SEQUENCE</scope>
    <source>
        <strain evidence="1">DP1</strain>
    </source>
</reference>
<evidence type="ECO:0000313" key="1">
    <source>
        <dbReference type="EMBL" id="CAI2383640.1"/>
    </source>
</evidence>
<proteinExistence type="predicted"/>
<keyword evidence="2" id="KW-1185">Reference proteome</keyword>
<dbReference type="Proteomes" id="UP001295684">
    <property type="component" value="Unassembled WGS sequence"/>
</dbReference>
<dbReference type="AlphaFoldDB" id="A0AAD1Y2K3"/>
<comment type="caution">
    <text evidence="1">The sequence shown here is derived from an EMBL/GenBank/DDBJ whole genome shotgun (WGS) entry which is preliminary data.</text>
</comment>
<evidence type="ECO:0000313" key="2">
    <source>
        <dbReference type="Proteomes" id="UP001295684"/>
    </source>
</evidence>
<protein>
    <submittedName>
        <fullName evidence="1">Uncharacterized protein</fullName>
    </submittedName>
</protein>
<name>A0AAD1Y2K3_EUPCR</name>
<accession>A0AAD1Y2K3</accession>
<gene>
    <name evidence="1" type="ORF">ECRASSUSDP1_LOCUS25145</name>
</gene>
<organism evidence="1 2">
    <name type="scientific">Euplotes crassus</name>
    <dbReference type="NCBI Taxonomy" id="5936"/>
    <lineage>
        <taxon>Eukaryota</taxon>
        <taxon>Sar</taxon>
        <taxon>Alveolata</taxon>
        <taxon>Ciliophora</taxon>
        <taxon>Intramacronucleata</taxon>
        <taxon>Spirotrichea</taxon>
        <taxon>Hypotrichia</taxon>
        <taxon>Euplotida</taxon>
        <taxon>Euplotidae</taxon>
        <taxon>Moneuplotes</taxon>
    </lineage>
</organism>